<proteinExistence type="predicted"/>
<sequence length="286" mass="30719">MLLDPDAESALAFDRSVQVDAGEPFEVPVPVASVRDFITFEQHTAGSLRAVSGTSDIPSAWFEAPVFYFTNPHALIGSGHPVPMPPGSERLDFELEVAAVISRDGFNLSVDEAWDHIFGFTVFNDWSARDLQTREMKVGLGPTKGKDTATTVGPVVVSLGELAPRRQGDRFDLRMDVAVNGTPIAADSLANMAWSFAELVAYASRGTWVRQGDLIGSGTAGGGCLAEFWGWYGQDVLPAIGVGDTVTMTVEDIGTISNQVVAGPELHPIPEARRIPWKQPPLPEQG</sequence>
<reference evidence="2 3" key="1">
    <citation type="submission" date="2020-12" db="EMBL/GenBank/DDBJ databases">
        <title>FDA dAtabase for Regulatory Grade micrObial Sequences (FDA-ARGOS): Supporting development and validation of Infectious Disease Dx tests.</title>
        <authorList>
            <person name="Sproer C."/>
            <person name="Gronow S."/>
            <person name="Severitt S."/>
            <person name="Schroder I."/>
            <person name="Tallon L."/>
            <person name="Sadzewicz L."/>
            <person name="Zhao X."/>
            <person name="Boylan J."/>
            <person name="Ott S."/>
            <person name="Bowen H."/>
            <person name="Vavikolanu K."/>
            <person name="Mehta A."/>
            <person name="Aluvathingal J."/>
            <person name="Nadendla S."/>
            <person name="Lowell S."/>
            <person name="Myers T."/>
            <person name="Yan Y."/>
            <person name="Sichtig H."/>
        </authorList>
    </citation>
    <scope>NUCLEOTIDE SEQUENCE [LARGE SCALE GENOMIC DNA]</scope>
    <source>
        <strain evidence="2 3">FDAARGOS_990</strain>
    </source>
</reference>
<organism evidence="2 3">
    <name type="scientific">Brevibacterium casei</name>
    <dbReference type="NCBI Taxonomy" id="33889"/>
    <lineage>
        <taxon>Bacteria</taxon>
        <taxon>Bacillati</taxon>
        <taxon>Actinomycetota</taxon>
        <taxon>Actinomycetes</taxon>
        <taxon>Micrococcales</taxon>
        <taxon>Brevibacteriaceae</taxon>
        <taxon>Brevibacterium</taxon>
    </lineage>
</organism>
<protein>
    <submittedName>
        <fullName evidence="2">Fumarylacetoacetate hydrolase family protein</fullName>
    </submittedName>
</protein>
<evidence type="ECO:0000313" key="3">
    <source>
        <dbReference type="Proteomes" id="UP000595374"/>
    </source>
</evidence>
<dbReference type="AlphaFoldDB" id="A0A7T4A2B1"/>
<gene>
    <name evidence="2" type="ORF">I6H47_05325</name>
</gene>
<dbReference type="Gene3D" id="3.90.850.10">
    <property type="entry name" value="Fumarylacetoacetase-like, C-terminal domain"/>
    <property type="match status" value="1"/>
</dbReference>
<dbReference type="InterPro" id="IPR036663">
    <property type="entry name" value="Fumarylacetoacetase_C_sf"/>
</dbReference>
<name>A0A7T4A2B1_9MICO</name>
<dbReference type="Pfam" id="PF01557">
    <property type="entry name" value="FAA_hydrolase"/>
    <property type="match status" value="1"/>
</dbReference>
<dbReference type="SUPFAM" id="SSF56529">
    <property type="entry name" value="FAH"/>
    <property type="match status" value="1"/>
</dbReference>
<dbReference type="PANTHER" id="PTHR43211">
    <property type="entry name" value="FUMARYLACETOACETATE HYDROLASE"/>
    <property type="match status" value="1"/>
</dbReference>
<dbReference type="EMBL" id="CP065989">
    <property type="protein sequence ID" value="QQB16015.1"/>
    <property type="molecule type" value="Genomic_DNA"/>
</dbReference>
<dbReference type="GO" id="GO:0016787">
    <property type="term" value="F:hydrolase activity"/>
    <property type="evidence" value="ECO:0007669"/>
    <property type="project" value="UniProtKB-KW"/>
</dbReference>
<evidence type="ECO:0000313" key="2">
    <source>
        <dbReference type="EMBL" id="QQB16015.1"/>
    </source>
</evidence>
<dbReference type="Proteomes" id="UP000595374">
    <property type="component" value="Chromosome"/>
</dbReference>
<accession>A0A7T4A2B1</accession>
<evidence type="ECO:0000259" key="1">
    <source>
        <dbReference type="Pfam" id="PF01557"/>
    </source>
</evidence>
<feature type="domain" description="Fumarylacetoacetase-like C-terminal" evidence="1">
    <location>
        <begin position="56"/>
        <end position="261"/>
    </location>
</feature>
<dbReference type="PANTHER" id="PTHR43211:SF1">
    <property type="entry name" value="BLL6422 PROTEIN"/>
    <property type="match status" value="1"/>
</dbReference>
<dbReference type="InterPro" id="IPR011234">
    <property type="entry name" value="Fumarylacetoacetase-like_C"/>
</dbReference>
<keyword evidence="2" id="KW-0378">Hydrolase</keyword>